<sequence length="863" mass="94342">MQTWLDGLPDPGQASTLDEIAEQLLQLKQWAGAPSYETITRRVNEARPPGERVGRSTVVDCFRPGRRRLDHDLVTSVVGALHPDPGYVNHWRQALKVRTGASKAPDHVRVLHGLPGVSGGFVGRQDIIAHVRHLAGDPASPSRHPRRTPLVFTVQGMAGAGKTQLAVHLAHLLLTDGVLDEAAYVDLRGFHESQPPADPDAVLDSLLRLLGVPGQQIPVRTADRQALYQERVAGRRMLILLDNAGGQQQVTPLLPQEPQCLVLITSRRVLAVPQAEPVQLDPFTPPESRLYITDALGRTATSEDARAVDRIAERCGHLPLALALATGQMRARSGWTPTDHADWLDERRETGQFESGVALALEVSYRSLPPGSRRVLRALTLHPGQSFDTAAAAALADLDVQTMTGLLEDLAAQHLIRQESPGRYTFHDLIREFVAALAVNEDRRVDRRQALNRLLDHYLTRTVRETERVEQASSSAASPERPSSEGRPEDSEAPGAWLDLELSNLVATAQMPLSSHDRQGYAGGLSAALHRYLGMRGLDKIALSVHEQAVRVAREAGDLHGEADAVMQLAMTEMRRSAFPEALAHLKVAGDLYERCDDETGLLSVLSYRAVAEARTGQARAARRNLLAVLAIRRRTGDGPETIRTLQNLAGAEFGMGLYQQAAKNLEEAMTLARRHGDAWLEAVSLCNLGGTEVKLGRLAEAEAHLLEALENARTLAFRTTEGVAQLNLGDVYKEQGDYRRAETFFRESLEVLKEGNHRSAQLAAYVGLGDVALAQGNPEAAVREYLVAHDGARNEGVVDVERLALIEAGLGEAYQRLGDSQLAYEHKQQAHRLWLKINKTEAARSARELSTRRPGAAEDPPG</sequence>
<dbReference type="SMART" id="SM00028">
    <property type="entry name" value="TPR"/>
    <property type="match status" value="4"/>
</dbReference>
<dbReference type="PROSITE" id="PS50005">
    <property type="entry name" value="TPR"/>
    <property type="match status" value="1"/>
</dbReference>
<dbReference type="PRINTS" id="PR00364">
    <property type="entry name" value="DISEASERSIST"/>
</dbReference>
<proteinExistence type="predicted"/>
<dbReference type="PANTHER" id="PTHR47691:SF3">
    <property type="entry name" value="HTH-TYPE TRANSCRIPTIONAL REGULATOR RV0890C-RELATED"/>
    <property type="match status" value="1"/>
</dbReference>
<name>A0ABS5TFH2_9ACTN</name>
<dbReference type="InterPro" id="IPR027417">
    <property type="entry name" value="P-loop_NTPase"/>
</dbReference>
<comment type="caution">
    <text evidence="3">The sequence shown here is derived from an EMBL/GenBank/DDBJ whole genome shotgun (WGS) entry which is preliminary data.</text>
</comment>
<dbReference type="SUPFAM" id="SSF48452">
    <property type="entry name" value="TPR-like"/>
    <property type="match status" value="2"/>
</dbReference>
<dbReference type="InterPro" id="IPR011990">
    <property type="entry name" value="TPR-like_helical_dom_sf"/>
</dbReference>
<evidence type="ECO:0000313" key="3">
    <source>
        <dbReference type="EMBL" id="MBT0769834.1"/>
    </source>
</evidence>
<evidence type="ECO:0000313" key="4">
    <source>
        <dbReference type="Proteomes" id="UP001197247"/>
    </source>
</evidence>
<organism evidence="3 4">
    <name type="scientific">Kineosporia corallincola</name>
    <dbReference type="NCBI Taxonomy" id="2835133"/>
    <lineage>
        <taxon>Bacteria</taxon>
        <taxon>Bacillati</taxon>
        <taxon>Actinomycetota</taxon>
        <taxon>Actinomycetes</taxon>
        <taxon>Kineosporiales</taxon>
        <taxon>Kineosporiaceae</taxon>
        <taxon>Kineosporia</taxon>
    </lineage>
</organism>
<reference evidence="3 4" key="1">
    <citation type="submission" date="2021-05" db="EMBL/GenBank/DDBJ databases">
        <title>Kineosporia and Streptomyces sp. nov. two new marine actinobacteria isolated from Coral.</title>
        <authorList>
            <person name="Buangrab K."/>
            <person name="Sutthacheep M."/>
            <person name="Yeemin T."/>
            <person name="Harunari E."/>
            <person name="Igarashi Y."/>
            <person name="Kanchanasin P."/>
            <person name="Tanasupawat S."/>
            <person name="Phongsopitanun W."/>
        </authorList>
    </citation>
    <scope>NUCLEOTIDE SEQUENCE [LARGE SCALE GENOMIC DNA]</scope>
    <source>
        <strain evidence="3 4">J2-2</strain>
    </source>
</reference>
<dbReference type="Gene3D" id="3.40.50.300">
    <property type="entry name" value="P-loop containing nucleotide triphosphate hydrolases"/>
    <property type="match status" value="1"/>
</dbReference>
<dbReference type="Pfam" id="PF13424">
    <property type="entry name" value="TPR_12"/>
    <property type="match status" value="2"/>
</dbReference>
<dbReference type="SUPFAM" id="SSF52540">
    <property type="entry name" value="P-loop containing nucleoside triphosphate hydrolases"/>
    <property type="match status" value="1"/>
</dbReference>
<dbReference type="Proteomes" id="UP001197247">
    <property type="component" value="Unassembled WGS sequence"/>
</dbReference>
<feature type="repeat" description="TPR" evidence="1">
    <location>
        <begin position="723"/>
        <end position="756"/>
    </location>
</feature>
<accession>A0ABS5TFH2</accession>
<dbReference type="InterPro" id="IPR019734">
    <property type="entry name" value="TPR_rpt"/>
</dbReference>
<keyword evidence="4" id="KW-1185">Reference proteome</keyword>
<protein>
    <submittedName>
        <fullName evidence="3">Tetratricopeptide repeat protein</fullName>
    </submittedName>
</protein>
<evidence type="ECO:0000256" key="1">
    <source>
        <dbReference type="PROSITE-ProRule" id="PRU00339"/>
    </source>
</evidence>
<evidence type="ECO:0000256" key="2">
    <source>
        <dbReference type="SAM" id="MobiDB-lite"/>
    </source>
</evidence>
<dbReference type="EMBL" id="JAHBAY010000005">
    <property type="protein sequence ID" value="MBT0769834.1"/>
    <property type="molecule type" value="Genomic_DNA"/>
</dbReference>
<feature type="region of interest" description="Disordered" evidence="2">
    <location>
        <begin position="465"/>
        <end position="494"/>
    </location>
</feature>
<dbReference type="Gene3D" id="1.25.40.10">
    <property type="entry name" value="Tetratricopeptide repeat domain"/>
    <property type="match status" value="2"/>
</dbReference>
<keyword evidence="1" id="KW-0802">TPR repeat</keyword>
<dbReference type="RefSeq" id="WP_214156137.1">
    <property type="nucleotide sequence ID" value="NZ_JAHBAY010000005.1"/>
</dbReference>
<dbReference type="PANTHER" id="PTHR47691">
    <property type="entry name" value="REGULATOR-RELATED"/>
    <property type="match status" value="1"/>
</dbReference>
<gene>
    <name evidence="3" type="ORF">KIH74_12930</name>
</gene>
<feature type="compositionally biased region" description="Low complexity" evidence="2">
    <location>
        <begin position="472"/>
        <end position="481"/>
    </location>
</feature>